<dbReference type="Proteomes" id="UP000439022">
    <property type="component" value="Unassembled WGS sequence"/>
</dbReference>
<reference evidence="2 3" key="1">
    <citation type="submission" date="2019-11" db="EMBL/GenBank/DDBJ databases">
        <title>Whole genome sequence of Haloferax sp. MBLA0076.</title>
        <authorList>
            <person name="Seo M.-J."/>
            <person name="Cho E.-S."/>
        </authorList>
    </citation>
    <scope>NUCLEOTIDE SEQUENCE [LARGE SCALE GENOMIC DNA]</scope>
    <source>
        <strain evidence="2 3">MBLA0076</strain>
    </source>
</reference>
<comment type="caution">
    <text evidence="2">The sequence shown here is derived from an EMBL/GenBank/DDBJ whole genome shotgun (WGS) entry which is preliminary data.</text>
</comment>
<gene>
    <name evidence="2" type="ORF">GJR96_17695</name>
</gene>
<feature type="compositionally biased region" description="Polar residues" evidence="1">
    <location>
        <begin position="27"/>
        <end position="54"/>
    </location>
</feature>
<organism evidence="2 3">
    <name type="scientific">Haloferax litoreum</name>
    <dbReference type="NCBI Taxonomy" id="2666140"/>
    <lineage>
        <taxon>Archaea</taxon>
        <taxon>Methanobacteriati</taxon>
        <taxon>Methanobacteriota</taxon>
        <taxon>Stenosarchaea group</taxon>
        <taxon>Halobacteria</taxon>
        <taxon>Halobacteriales</taxon>
        <taxon>Haloferacaceae</taxon>
        <taxon>Haloferax</taxon>
    </lineage>
</organism>
<feature type="compositionally biased region" description="Low complexity" evidence="1">
    <location>
        <begin position="67"/>
        <end position="79"/>
    </location>
</feature>
<feature type="region of interest" description="Disordered" evidence="1">
    <location>
        <begin position="21"/>
        <end position="100"/>
    </location>
</feature>
<keyword evidence="3" id="KW-1185">Reference proteome</keyword>
<evidence type="ECO:0000256" key="1">
    <source>
        <dbReference type="SAM" id="MobiDB-lite"/>
    </source>
</evidence>
<feature type="compositionally biased region" description="Basic and acidic residues" evidence="1">
    <location>
        <begin position="81"/>
        <end position="92"/>
    </location>
</feature>
<dbReference type="PROSITE" id="PS51257">
    <property type="entry name" value="PROKAR_LIPOPROTEIN"/>
    <property type="match status" value="1"/>
</dbReference>
<proteinExistence type="predicted"/>
<name>A0A6A8GLG0_9EURY</name>
<evidence type="ECO:0000313" key="3">
    <source>
        <dbReference type="Proteomes" id="UP000439022"/>
    </source>
</evidence>
<dbReference type="EMBL" id="WKJO01000003">
    <property type="protein sequence ID" value="MRX23779.1"/>
    <property type="molecule type" value="Genomic_DNA"/>
</dbReference>
<sequence>MHRRNFLGGVGVGMALVSGCLGGGSGPTTLDPASNQADVSSGDQQTATESPDNRSTPESTPEPTPEPTAEATPEPVPESSPEDRIDFTRDPSDPDVVGTLLTKGPIPGVVVSSDLPFATAWQNYAKVDEETGTYSVGLSVTTQSSIGRLSVVGTVFDESGARVSADTDVSNNIPGGEKALIHLVFDGDVEKMYYFEVALETPK</sequence>
<evidence type="ECO:0000313" key="2">
    <source>
        <dbReference type="EMBL" id="MRX23779.1"/>
    </source>
</evidence>
<accession>A0A6A8GLG0</accession>
<protein>
    <submittedName>
        <fullName evidence="2">Uncharacterized protein</fullName>
    </submittedName>
</protein>
<dbReference type="AlphaFoldDB" id="A0A6A8GLG0"/>